<dbReference type="InterPro" id="IPR001296">
    <property type="entry name" value="Glyco_trans_1"/>
</dbReference>
<dbReference type="KEGG" id="aep:AMC99_02608"/>
<dbReference type="PANTHER" id="PTHR45947:SF3">
    <property type="entry name" value="SULFOQUINOVOSYL TRANSFERASE SQD2"/>
    <property type="match status" value="1"/>
</dbReference>
<feature type="domain" description="Glycosyltransferase subfamily 4-like N-terminal" evidence="2">
    <location>
        <begin position="13"/>
        <end position="174"/>
    </location>
</feature>
<keyword evidence="3" id="KW-0808">Transferase</keyword>
<dbReference type="Gene3D" id="3.40.50.2000">
    <property type="entry name" value="Glycogen Phosphorylase B"/>
    <property type="match status" value="2"/>
</dbReference>
<dbReference type="PATRIC" id="fig|361183.4.peg.2563"/>
<sequence>MRVLHLIETLGRGGAERLLVTLLPALAKQGVEPVVGVLKPPLDLAPELEARGVRVVTLPQAHKWNLPAKVGALRELCRTERIELVHAHLYFPGIYAALLASRGGPPMIETFHNQAYAGANRGGLKLELHRLVRSALLRRGGSRFYGVSKAVADHYREALSLAQVAVMPNAIDMEAIETARATSPAHEDNRLHIVLPGRLVHEKGHADLIAALEGANLPPHRVSFLGGGPLEGRLHELGKDAGLDLDIVTGLDHPDFLSKLGTADIVVAPSRFEGFGIAAAEAMALGKPVIASDAGGLPEVIGDAGEMFPAGDTDALRSALEELAGDSGRQAELGRLGAIRAASEFSSDAIADRLASEYKEVIAARSQ</sequence>
<dbReference type="InterPro" id="IPR028098">
    <property type="entry name" value="Glyco_trans_4-like_N"/>
</dbReference>
<accession>A0A0M5L7F2</accession>
<dbReference type="Pfam" id="PF00534">
    <property type="entry name" value="Glycos_transf_1"/>
    <property type="match status" value="1"/>
</dbReference>
<dbReference type="PANTHER" id="PTHR45947">
    <property type="entry name" value="SULFOQUINOVOSYL TRANSFERASE SQD2"/>
    <property type="match status" value="1"/>
</dbReference>
<organism evidence="3 4">
    <name type="scientific">Altererythrobacter epoxidivorans</name>
    <dbReference type="NCBI Taxonomy" id="361183"/>
    <lineage>
        <taxon>Bacteria</taxon>
        <taxon>Pseudomonadati</taxon>
        <taxon>Pseudomonadota</taxon>
        <taxon>Alphaproteobacteria</taxon>
        <taxon>Sphingomonadales</taxon>
        <taxon>Erythrobacteraceae</taxon>
        <taxon>Altererythrobacter</taxon>
    </lineage>
</organism>
<dbReference type="GO" id="GO:0016758">
    <property type="term" value="F:hexosyltransferase activity"/>
    <property type="evidence" value="ECO:0007669"/>
    <property type="project" value="TreeGrafter"/>
</dbReference>
<evidence type="ECO:0000313" key="3">
    <source>
        <dbReference type="EMBL" id="ALE17881.1"/>
    </source>
</evidence>
<dbReference type="CDD" id="cd03801">
    <property type="entry name" value="GT4_PimA-like"/>
    <property type="match status" value="1"/>
</dbReference>
<dbReference type="Pfam" id="PF13439">
    <property type="entry name" value="Glyco_transf_4"/>
    <property type="match status" value="1"/>
</dbReference>
<dbReference type="EMBL" id="CP012669">
    <property type="protein sequence ID" value="ALE17881.1"/>
    <property type="molecule type" value="Genomic_DNA"/>
</dbReference>
<evidence type="ECO:0000313" key="4">
    <source>
        <dbReference type="Proteomes" id="UP000057938"/>
    </source>
</evidence>
<dbReference type="OrthoDB" id="9781738at2"/>
<name>A0A0M5L7F2_9SPHN</name>
<dbReference type="AlphaFoldDB" id="A0A0M5L7F2"/>
<dbReference type="SUPFAM" id="SSF53756">
    <property type="entry name" value="UDP-Glycosyltransferase/glycogen phosphorylase"/>
    <property type="match status" value="1"/>
</dbReference>
<feature type="domain" description="Glycosyl transferase family 1" evidence="1">
    <location>
        <begin position="186"/>
        <end position="333"/>
    </location>
</feature>
<evidence type="ECO:0000259" key="1">
    <source>
        <dbReference type="Pfam" id="PF00534"/>
    </source>
</evidence>
<evidence type="ECO:0000259" key="2">
    <source>
        <dbReference type="Pfam" id="PF13439"/>
    </source>
</evidence>
<gene>
    <name evidence="3" type="ORF">AMC99_02608</name>
</gene>
<dbReference type="RefSeq" id="WP_061927086.1">
    <property type="nucleotide sequence ID" value="NZ_CP012669.1"/>
</dbReference>
<dbReference type="Proteomes" id="UP000057938">
    <property type="component" value="Chromosome"/>
</dbReference>
<keyword evidence="4" id="KW-1185">Reference proteome</keyword>
<dbReference type="STRING" id="361183.AMC99_02608"/>
<protein>
    <submittedName>
        <fullName evidence="3">Putative glycosyl transferase</fullName>
    </submittedName>
</protein>
<reference evidence="3 4" key="1">
    <citation type="submission" date="2015-09" db="EMBL/GenBank/DDBJ databases">
        <title>Complete genome sequence of a benzo[a]pyrene-degrading bacterium Altererythrobacter epoxidivorans CGMCC 1.7731T.</title>
        <authorList>
            <person name="Li Z."/>
            <person name="Cheng H."/>
            <person name="Huo Y."/>
            <person name="Xu X."/>
        </authorList>
    </citation>
    <scope>NUCLEOTIDE SEQUENCE [LARGE SCALE GENOMIC DNA]</scope>
    <source>
        <strain evidence="3 4">CGMCC 1.7731</strain>
    </source>
</reference>
<dbReference type="InterPro" id="IPR050194">
    <property type="entry name" value="Glycosyltransferase_grp1"/>
</dbReference>
<proteinExistence type="predicted"/>